<evidence type="ECO:0000313" key="12">
    <source>
        <dbReference type="Proteomes" id="UP000181985"/>
    </source>
</evidence>
<dbReference type="GO" id="GO:0015740">
    <property type="term" value="P:C4-dicarboxylate transport"/>
    <property type="evidence" value="ECO:0007669"/>
    <property type="project" value="TreeGrafter"/>
</dbReference>
<proteinExistence type="inferred from homology"/>
<evidence type="ECO:0000256" key="2">
    <source>
        <dbReference type="ARBA" id="ARBA00022448"/>
    </source>
</evidence>
<feature type="domain" description="Tripartite ATP-independent periplasmic transporters DctQ component" evidence="10">
    <location>
        <begin position="38"/>
        <end position="165"/>
    </location>
</feature>
<organism evidence="11 12">
    <name type="scientific">Halomonas aestuarii</name>
    <dbReference type="NCBI Taxonomy" id="1897729"/>
    <lineage>
        <taxon>Bacteria</taxon>
        <taxon>Pseudomonadati</taxon>
        <taxon>Pseudomonadota</taxon>
        <taxon>Gammaproteobacteria</taxon>
        <taxon>Oceanospirillales</taxon>
        <taxon>Halomonadaceae</taxon>
        <taxon>Halomonas</taxon>
    </lineage>
</organism>
<dbReference type="RefSeq" id="WP_071946001.1">
    <property type="nucleotide sequence ID" value="NZ_CP018139.1"/>
</dbReference>
<comment type="function">
    <text evidence="9">Part of the tripartite ATP-independent periplasmic (TRAP) transport system.</text>
</comment>
<dbReference type="OrthoDB" id="26202at2"/>
<dbReference type="GO" id="GO:0022857">
    <property type="term" value="F:transmembrane transporter activity"/>
    <property type="evidence" value="ECO:0007669"/>
    <property type="project" value="UniProtKB-UniRule"/>
</dbReference>
<evidence type="ECO:0000259" key="10">
    <source>
        <dbReference type="Pfam" id="PF04290"/>
    </source>
</evidence>
<gene>
    <name evidence="11" type="ORF">BOX17_15090</name>
</gene>
<evidence type="ECO:0000256" key="7">
    <source>
        <dbReference type="ARBA" id="ARBA00023136"/>
    </source>
</evidence>
<evidence type="ECO:0000313" key="11">
    <source>
        <dbReference type="EMBL" id="APE32157.1"/>
    </source>
</evidence>
<evidence type="ECO:0000256" key="4">
    <source>
        <dbReference type="ARBA" id="ARBA00022519"/>
    </source>
</evidence>
<comment type="subcellular location">
    <subcellularLocation>
        <location evidence="1 9">Cell inner membrane</location>
        <topology evidence="1 9">Multi-pass membrane protein</topology>
    </subcellularLocation>
</comment>
<keyword evidence="12" id="KW-1185">Reference proteome</keyword>
<evidence type="ECO:0000256" key="8">
    <source>
        <dbReference type="ARBA" id="ARBA00038436"/>
    </source>
</evidence>
<comment type="similarity">
    <text evidence="8 9">Belongs to the TRAP transporter small permease family.</text>
</comment>
<feature type="transmembrane region" description="Helical" evidence="9">
    <location>
        <begin position="12"/>
        <end position="32"/>
    </location>
</feature>
<feature type="transmembrane region" description="Helical" evidence="9">
    <location>
        <begin position="96"/>
        <end position="115"/>
    </location>
</feature>
<keyword evidence="6 9" id="KW-1133">Transmembrane helix</keyword>
<reference evidence="12" key="1">
    <citation type="submission" date="2016-11" db="EMBL/GenBank/DDBJ databases">
        <title>Halolamina sediminis sp. nov., an extremely halophilic archaeon isolated from solar salt.</title>
        <authorList>
            <person name="Koh H.-W."/>
            <person name="Rani S."/>
            <person name="Park S.-J."/>
        </authorList>
    </citation>
    <scope>NUCLEOTIDE SEQUENCE [LARGE SCALE GENOMIC DNA]</scope>
    <source>
        <strain evidence="12">Hb3</strain>
    </source>
</reference>
<comment type="subunit">
    <text evidence="9">The complex comprises the extracytoplasmic solute receptor protein and the two transmembrane proteins.</text>
</comment>
<feature type="transmembrane region" description="Helical" evidence="9">
    <location>
        <begin position="135"/>
        <end position="158"/>
    </location>
</feature>
<sequence length="183" mass="19832">MRFRLRPLYDLGAYGAALCLVLICTLITAQILGRLADMAAEQLGINSLGLTIPGLAEISGFLLVGASFLGLAYTFVHGGHIRVTLLIGHLPARVRVFIEVWCLSLALLLCCYLAFYEYRLLADTIAFNETSYGLVPIPLWIPQSAMLAGTGLFCLALLEAWASTLATALTRPATFQVDDGDHE</sequence>
<evidence type="ECO:0000256" key="3">
    <source>
        <dbReference type="ARBA" id="ARBA00022475"/>
    </source>
</evidence>
<dbReference type="Proteomes" id="UP000181985">
    <property type="component" value="Chromosome"/>
</dbReference>
<feature type="transmembrane region" description="Helical" evidence="9">
    <location>
        <begin position="52"/>
        <end position="76"/>
    </location>
</feature>
<keyword evidence="3" id="KW-1003">Cell membrane</keyword>
<name>A0A1J0VJG6_9GAMM</name>
<keyword evidence="5 9" id="KW-0812">Transmembrane</keyword>
<dbReference type="EMBL" id="CP018139">
    <property type="protein sequence ID" value="APE32157.1"/>
    <property type="molecule type" value="Genomic_DNA"/>
</dbReference>
<dbReference type="PANTHER" id="PTHR35011">
    <property type="entry name" value="2,3-DIKETO-L-GULONATE TRAP TRANSPORTER SMALL PERMEASE PROTEIN YIAM"/>
    <property type="match status" value="1"/>
</dbReference>
<dbReference type="PANTHER" id="PTHR35011:SF10">
    <property type="entry name" value="TRAP TRANSPORTER SMALL PERMEASE PROTEIN"/>
    <property type="match status" value="1"/>
</dbReference>
<evidence type="ECO:0000256" key="6">
    <source>
        <dbReference type="ARBA" id="ARBA00022989"/>
    </source>
</evidence>
<evidence type="ECO:0000256" key="1">
    <source>
        <dbReference type="ARBA" id="ARBA00004429"/>
    </source>
</evidence>
<accession>A0A1J0VJG6</accession>
<dbReference type="GO" id="GO:0005886">
    <property type="term" value="C:plasma membrane"/>
    <property type="evidence" value="ECO:0007669"/>
    <property type="project" value="UniProtKB-SubCell"/>
</dbReference>
<dbReference type="InterPro" id="IPR007387">
    <property type="entry name" value="TRAP_DctQ"/>
</dbReference>
<dbReference type="Pfam" id="PF04290">
    <property type="entry name" value="DctQ"/>
    <property type="match status" value="1"/>
</dbReference>
<keyword evidence="2 9" id="KW-0813">Transport</keyword>
<dbReference type="InterPro" id="IPR055348">
    <property type="entry name" value="DctQ"/>
</dbReference>
<evidence type="ECO:0000256" key="9">
    <source>
        <dbReference type="RuleBase" id="RU369079"/>
    </source>
</evidence>
<protein>
    <recommendedName>
        <fullName evidence="9">TRAP transporter small permease protein</fullName>
    </recommendedName>
</protein>
<dbReference type="KEGG" id="hsi:BOX17_15090"/>
<dbReference type="AlphaFoldDB" id="A0A1J0VJG6"/>
<keyword evidence="7 9" id="KW-0472">Membrane</keyword>
<evidence type="ECO:0000256" key="5">
    <source>
        <dbReference type="ARBA" id="ARBA00022692"/>
    </source>
</evidence>
<keyword evidence="4 9" id="KW-0997">Cell inner membrane</keyword>